<gene>
    <name evidence="1" type="ORF">DYU11_18505</name>
</gene>
<dbReference type="AlphaFoldDB" id="A0A418M626"/>
<reference evidence="1 2" key="1">
    <citation type="submission" date="2018-08" db="EMBL/GenBank/DDBJ databases">
        <title>Fibrisoma montanum sp. nov., isolated from Danxia mountain soil.</title>
        <authorList>
            <person name="Huang Y."/>
        </authorList>
    </citation>
    <scope>NUCLEOTIDE SEQUENCE [LARGE SCALE GENOMIC DNA]</scope>
    <source>
        <strain evidence="1 2">HYT19</strain>
    </source>
</reference>
<comment type="caution">
    <text evidence="1">The sequence shown here is derived from an EMBL/GenBank/DDBJ whole genome shotgun (WGS) entry which is preliminary data.</text>
</comment>
<evidence type="ECO:0000313" key="2">
    <source>
        <dbReference type="Proteomes" id="UP000283523"/>
    </source>
</evidence>
<organism evidence="1 2">
    <name type="scientific">Fibrisoma montanum</name>
    <dbReference type="NCBI Taxonomy" id="2305895"/>
    <lineage>
        <taxon>Bacteria</taxon>
        <taxon>Pseudomonadati</taxon>
        <taxon>Bacteroidota</taxon>
        <taxon>Cytophagia</taxon>
        <taxon>Cytophagales</taxon>
        <taxon>Spirosomataceae</taxon>
        <taxon>Fibrisoma</taxon>
    </lineage>
</organism>
<keyword evidence="2" id="KW-1185">Reference proteome</keyword>
<evidence type="ECO:0000313" key="1">
    <source>
        <dbReference type="EMBL" id="RIV21398.1"/>
    </source>
</evidence>
<dbReference type="SUPFAM" id="SSF69279">
    <property type="entry name" value="Phage tail proteins"/>
    <property type="match status" value="1"/>
</dbReference>
<name>A0A418M626_9BACT</name>
<proteinExistence type="predicted"/>
<accession>A0A418M626</accession>
<dbReference type="EMBL" id="QXED01000005">
    <property type="protein sequence ID" value="RIV21398.1"/>
    <property type="molecule type" value="Genomic_DNA"/>
</dbReference>
<dbReference type="Proteomes" id="UP000283523">
    <property type="component" value="Unassembled WGS sequence"/>
</dbReference>
<sequence length="333" mass="37847">MFKMDFEVKVGNYRINGIESITIESSVDLLSDKCTITFPGALYNKPWQVEDKLKRGDKVTVKLGYNVKDNPANLHTEFVGYLRSFGPNLPMKLECEDAAYLLRKPIPDRHFKKTTAVEVIRYIVGEVNKQLTGDSIQFVTNLKGLDYEKFTLIRANGYEALQKIKDDFGIAIYCRTNAAGKPELHCHLAYTEKRGEVKYDFMKNVEESDDLKYIKKDDVRFRAKVIGHQKNGKTIQIEVGDKGGDLRTIHLPNVSSKESLEKAGKEHLKRLTYDGYKGSLKGWLIPVCEIGYYATVVDKEYPEREGKYFVNAVKTEFNKSGGCRTVTLGVKLS</sequence>
<protein>
    <recommendedName>
        <fullName evidence="3">Late control protein</fullName>
    </recommendedName>
</protein>
<evidence type="ECO:0008006" key="3">
    <source>
        <dbReference type="Google" id="ProtNLM"/>
    </source>
</evidence>